<evidence type="ECO:0000313" key="2">
    <source>
        <dbReference type="EMBL" id="KAK5622023.1"/>
    </source>
</evidence>
<feature type="region of interest" description="Disordered" evidence="1">
    <location>
        <begin position="27"/>
        <end position="58"/>
    </location>
</feature>
<name>A0AAV9SLH1_9TELE</name>
<proteinExistence type="predicted"/>
<comment type="caution">
    <text evidence="2">The sequence shown here is derived from an EMBL/GenBank/DDBJ whole genome shotgun (WGS) entry which is preliminary data.</text>
</comment>
<organism evidence="2 3">
    <name type="scientific">Crenichthys baileyi</name>
    <name type="common">White River springfish</name>
    <dbReference type="NCBI Taxonomy" id="28760"/>
    <lineage>
        <taxon>Eukaryota</taxon>
        <taxon>Metazoa</taxon>
        <taxon>Chordata</taxon>
        <taxon>Craniata</taxon>
        <taxon>Vertebrata</taxon>
        <taxon>Euteleostomi</taxon>
        <taxon>Actinopterygii</taxon>
        <taxon>Neopterygii</taxon>
        <taxon>Teleostei</taxon>
        <taxon>Neoteleostei</taxon>
        <taxon>Acanthomorphata</taxon>
        <taxon>Ovalentaria</taxon>
        <taxon>Atherinomorphae</taxon>
        <taxon>Cyprinodontiformes</taxon>
        <taxon>Goodeidae</taxon>
        <taxon>Crenichthys</taxon>
    </lineage>
</organism>
<dbReference type="Proteomes" id="UP001311232">
    <property type="component" value="Unassembled WGS sequence"/>
</dbReference>
<gene>
    <name evidence="2" type="ORF">CRENBAI_012150</name>
</gene>
<feature type="compositionally biased region" description="Polar residues" evidence="1">
    <location>
        <begin position="27"/>
        <end position="39"/>
    </location>
</feature>
<accession>A0AAV9SLH1</accession>
<sequence length="144" mass="15202">MRVFFSSGPSRRFKRVVETIQAQLLSSNDQPGIQPQISGKSHFLLTPRTPPRHRSAATTSAHLGSGQLGTPLLAHSISTCMPPATCHGVHANMYSTAVLASIRGDVYGHSAAVIHPPQTAQVSLSAGLSRKFYAGGQANGCLQT</sequence>
<dbReference type="EMBL" id="JAHHUM010000233">
    <property type="protein sequence ID" value="KAK5622023.1"/>
    <property type="molecule type" value="Genomic_DNA"/>
</dbReference>
<dbReference type="AlphaFoldDB" id="A0AAV9SLH1"/>
<protein>
    <submittedName>
        <fullName evidence="2">Uncharacterized protein</fullName>
    </submittedName>
</protein>
<keyword evidence="3" id="KW-1185">Reference proteome</keyword>
<reference evidence="2 3" key="1">
    <citation type="submission" date="2021-06" db="EMBL/GenBank/DDBJ databases">
        <authorList>
            <person name="Palmer J.M."/>
        </authorList>
    </citation>
    <scope>NUCLEOTIDE SEQUENCE [LARGE SCALE GENOMIC DNA]</scope>
    <source>
        <strain evidence="2 3">MEX-2019</strain>
        <tissue evidence="2">Muscle</tissue>
    </source>
</reference>
<evidence type="ECO:0000256" key="1">
    <source>
        <dbReference type="SAM" id="MobiDB-lite"/>
    </source>
</evidence>
<evidence type="ECO:0000313" key="3">
    <source>
        <dbReference type="Proteomes" id="UP001311232"/>
    </source>
</evidence>